<feature type="region of interest" description="Disordered" evidence="3">
    <location>
        <begin position="1"/>
        <end position="30"/>
    </location>
</feature>
<dbReference type="RefSeq" id="XP_002627429.2">
    <property type="nucleotide sequence ID" value="XM_002627383.2"/>
</dbReference>
<evidence type="ECO:0000313" key="6">
    <source>
        <dbReference type="EMBL" id="OAT05763.1"/>
    </source>
</evidence>
<feature type="compositionally biased region" description="Basic and acidic residues" evidence="3">
    <location>
        <begin position="103"/>
        <end position="112"/>
    </location>
</feature>
<feature type="region of interest" description="Disordered" evidence="3">
    <location>
        <begin position="428"/>
        <end position="455"/>
    </location>
</feature>
<keyword evidence="7" id="KW-1185">Reference proteome</keyword>
<dbReference type="GO" id="GO:0000462">
    <property type="term" value="P:maturation of SSU-rRNA from tricistronic rRNA transcript (SSU-rRNA, 5.8S rRNA, LSU-rRNA)"/>
    <property type="evidence" value="ECO:0007669"/>
    <property type="project" value="TreeGrafter"/>
</dbReference>
<dbReference type="InterPro" id="IPR025160">
    <property type="entry name" value="AATF"/>
</dbReference>
<dbReference type="InterPro" id="IPR012617">
    <property type="entry name" value="AATF_C"/>
</dbReference>
<name>A0A179UDF7_BLAGS</name>
<dbReference type="GeneID" id="8510201"/>
<proteinExistence type="inferred from homology"/>
<dbReference type="KEGG" id="bgh:BDBG_02100"/>
<organism evidence="6 7">
    <name type="scientific">Blastomyces gilchristii (strain SLH14081)</name>
    <name type="common">Blastomyces dermatitidis</name>
    <dbReference type="NCBI Taxonomy" id="559298"/>
    <lineage>
        <taxon>Eukaryota</taxon>
        <taxon>Fungi</taxon>
        <taxon>Dikarya</taxon>
        <taxon>Ascomycota</taxon>
        <taxon>Pezizomycotina</taxon>
        <taxon>Eurotiomycetes</taxon>
        <taxon>Eurotiomycetidae</taxon>
        <taxon>Onygenales</taxon>
        <taxon>Ajellomycetaceae</taxon>
        <taxon>Blastomyces</taxon>
    </lineage>
</organism>
<feature type="region of interest" description="Disordered" evidence="3">
    <location>
        <begin position="335"/>
        <end position="361"/>
    </location>
</feature>
<reference evidence="7" key="1">
    <citation type="journal article" date="2015" name="PLoS Genet.">
        <title>The dynamic genome and transcriptome of the human fungal pathogen Blastomyces and close relative Emmonsia.</title>
        <authorList>
            <person name="Munoz J.F."/>
            <person name="Gauthier G.M."/>
            <person name="Desjardins C.A."/>
            <person name="Gallo J.E."/>
            <person name="Holder J."/>
            <person name="Sullivan T.D."/>
            <person name="Marty A.J."/>
            <person name="Carmen J.C."/>
            <person name="Chen Z."/>
            <person name="Ding L."/>
            <person name="Gujja S."/>
            <person name="Magrini V."/>
            <person name="Misas E."/>
            <person name="Mitreva M."/>
            <person name="Priest M."/>
            <person name="Saif S."/>
            <person name="Whiston E.A."/>
            <person name="Young S."/>
            <person name="Zeng Q."/>
            <person name="Goldman W.E."/>
            <person name="Mardis E.R."/>
            <person name="Taylor J.W."/>
            <person name="McEwen J.G."/>
            <person name="Clay O.K."/>
            <person name="Klein B.S."/>
            <person name="Cuomo C.A."/>
        </authorList>
    </citation>
    <scope>NUCLEOTIDE SEQUENCE [LARGE SCALE GENOMIC DNA]</scope>
    <source>
        <strain evidence="7">SLH14081</strain>
    </source>
</reference>
<dbReference type="VEuPathDB" id="FungiDB:BDBG_02100"/>
<sequence length="582" mass="64252">MEVLPDEQKLPTRKKKKPPKSQHNASLPNDEIDFIKLATMANNRGRVKSLAEQIADLEDPTPKDFDPEDLNDRAESSDDQSSGAEDDNANAGREHYIAVGKSKLREPEKVTLGREYAGSRVSREALEGYESEDDPFRKDSSDEDASWLSDELDGLKSGDLGEDDSDAESEDMDNALGSDKELDGARDSESDQGFGDSSDDEGEDDQGESESEISGDEDDDEDEDDKQEDGPALSDDRAEIRRLMASDHKTVAASLSQAAKADAAKGRSVKRQRSAFGAILNARIKLQKGITSLNGLSSTLEDDNAAHQSSIQSAEAAALALWSTIEDLRHALANAQTRNTTSSSKKRKRGPPPSASTSSADIWHRMEEIEAQSRLHRRAVLDKWALKTRGSRAALPNARGKLLNHGATDQQTITSVLDAHIATQLDSRSSKRTFTEDVQERQQTNGTSNGPHEVNEMYDDSIFYQTLLRDLVEERMSANNGIETLQMQLPSLLAIHPTTGMRKDKVKRAVDTKASKGRKMRYTVHEKLQNFMPPEDRGTWGDSAREEFFASLLGKSARDVLGEDDEDEDEDVEEGGLRLFRS</sequence>
<evidence type="ECO:0000256" key="1">
    <source>
        <dbReference type="ARBA" id="ARBA00008966"/>
    </source>
</evidence>
<feature type="domain" description="AATF leucine zipper-containing" evidence="5">
    <location>
        <begin position="262"/>
        <end position="387"/>
    </location>
</feature>
<dbReference type="STRING" id="559298.A0A179UDF7"/>
<dbReference type="EMBL" id="GG657450">
    <property type="protein sequence ID" value="OAT05763.1"/>
    <property type="molecule type" value="Genomic_DNA"/>
</dbReference>
<evidence type="ECO:0000256" key="3">
    <source>
        <dbReference type="SAM" id="MobiDB-lite"/>
    </source>
</evidence>
<feature type="domain" description="Apoptosis-antagonizing transcription factor C-terminal" evidence="4">
    <location>
        <begin position="464"/>
        <end position="553"/>
    </location>
</feature>
<feature type="compositionally biased region" description="Basic residues" evidence="3">
    <location>
        <begin position="11"/>
        <end position="20"/>
    </location>
</feature>
<evidence type="ECO:0000259" key="5">
    <source>
        <dbReference type="Pfam" id="PF13339"/>
    </source>
</evidence>
<evidence type="ECO:0000259" key="4">
    <source>
        <dbReference type="Pfam" id="PF08164"/>
    </source>
</evidence>
<dbReference type="InterPro" id="IPR039223">
    <property type="entry name" value="AATF/Bfr2"/>
</dbReference>
<evidence type="ECO:0000256" key="2">
    <source>
        <dbReference type="ARBA" id="ARBA00013850"/>
    </source>
</evidence>
<comment type="similarity">
    <text evidence="1">Belongs to the AATF family.</text>
</comment>
<feature type="compositionally biased region" description="Acidic residues" evidence="3">
    <location>
        <begin position="197"/>
        <end position="227"/>
    </location>
</feature>
<dbReference type="OrthoDB" id="5783963at2759"/>
<feature type="compositionally biased region" description="Basic and acidic residues" evidence="3">
    <location>
        <begin position="1"/>
        <end position="10"/>
    </location>
</feature>
<protein>
    <recommendedName>
        <fullName evidence="2">Protein BFR2</fullName>
    </recommendedName>
</protein>
<feature type="region of interest" description="Disordered" evidence="3">
    <location>
        <begin position="559"/>
        <end position="582"/>
    </location>
</feature>
<feature type="compositionally biased region" description="Basic and acidic residues" evidence="3">
    <location>
        <begin position="178"/>
        <end position="189"/>
    </location>
</feature>
<dbReference type="PANTHER" id="PTHR15565">
    <property type="entry name" value="AATF PROTEIN APOPTOSIS ANTAGONIZING TRANSCRIPTION FACTOR"/>
    <property type="match status" value="1"/>
</dbReference>
<dbReference type="GO" id="GO:0005730">
    <property type="term" value="C:nucleolus"/>
    <property type="evidence" value="ECO:0007669"/>
    <property type="project" value="TreeGrafter"/>
</dbReference>
<dbReference type="Pfam" id="PF08164">
    <property type="entry name" value="TRAUB"/>
    <property type="match status" value="1"/>
</dbReference>
<feature type="compositionally biased region" description="Polar residues" evidence="3">
    <location>
        <begin position="441"/>
        <end position="450"/>
    </location>
</feature>
<feature type="compositionally biased region" description="Acidic residues" evidence="3">
    <location>
        <begin position="562"/>
        <end position="574"/>
    </location>
</feature>
<feature type="region of interest" description="Disordered" evidence="3">
    <location>
        <begin position="51"/>
        <end position="237"/>
    </location>
</feature>
<feature type="compositionally biased region" description="Basic and acidic residues" evidence="3">
    <location>
        <begin position="60"/>
        <end position="76"/>
    </location>
</feature>
<dbReference type="Pfam" id="PF13339">
    <property type="entry name" value="AATF-Che1"/>
    <property type="match status" value="1"/>
</dbReference>
<accession>A0A179UDF7</accession>
<gene>
    <name evidence="6" type="ORF">BDBG_02100</name>
</gene>
<dbReference type="PANTHER" id="PTHR15565:SF0">
    <property type="entry name" value="PROTEIN AATF"/>
    <property type="match status" value="1"/>
</dbReference>
<dbReference type="Proteomes" id="UP000002038">
    <property type="component" value="Unassembled WGS sequence"/>
</dbReference>
<dbReference type="AlphaFoldDB" id="A0A179UDF7"/>
<evidence type="ECO:0000313" key="7">
    <source>
        <dbReference type="Proteomes" id="UP000002038"/>
    </source>
</evidence>
<feature type="compositionally biased region" description="Acidic residues" evidence="3">
    <location>
        <begin position="160"/>
        <end position="173"/>
    </location>
</feature>